<organism evidence="1 2">
    <name type="scientific">Marinicella sediminis</name>
    <dbReference type="NCBI Taxonomy" id="1792834"/>
    <lineage>
        <taxon>Bacteria</taxon>
        <taxon>Pseudomonadati</taxon>
        <taxon>Pseudomonadota</taxon>
        <taxon>Gammaproteobacteria</taxon>
        <taxon>Lysobacterales</taxon>
        <taxon>Marinicellaceae</taxon>
        <taxon>Marinicella</taxon>
    </lineage>
</organism>
<evidence type="ECO:0000313" key="1">
    <source>
        <dbReference type="EMBL" id="MFC3195352.1"/>
    </source>
</evidence>
<sequence>MNKYGFLWLFWMAVYPAYAVEQPVELTDQLNNSLFRQLLGHWQIKDQTRDASGQWLSGPGASWHFYPIFNGHAIQDEWVSPPINQPAPEKGRQYGTNIRIYNFGEHRWEMAWMSVKGQQIDTFQATEHDQQIVMTGLFNGQPSRITFFAIKAQSFQWKLEYRNQATEQWQEVYRIQGIRAVKAP</sequence>
<evidence type="ECO:0000313" key="2">
    <source>
        <dbReference type="Proteomes" id="UP001595533"/>
    </source>
</evidence>
<evidence type="ECO:0008006" key="3">
    <source>
        <dbReference type="Google" id="ProtNLM"/>
    </source>
</evidence>
<dbReference type="RefSeq" id="WP_157893044.1">
    <property type="nucleotide sequence ID" value="NZ_JBHRTS010000008.1"/>
</dbReference>
<dbReference type="Proteomes" id="UP001595533">
    <property type="component" value="Unassembled WGS sequence"/>
</dbReference>
<accession>A0ABV7JE42</accession>
<proteinExistence type="predicted"/>
<protein>
    <recommendedName>
        <fullName evidence="3">DUF1579 domain-containing protein</fullName>
    </recommendedName>
</protein>
<comment type="caution">
    <text evidence="1">The sequence shown here is derived from an EMBL/GenBank/DDBJ whole genome shotgun (WGS) entry which is preliminary data.</text>
</comment>
<keyword evidence="2" id="KW-1185">Reference proteome</keyword>
<name>A0ABV7JE42_9GAMM</name>
<reference evidence="2" key="1">
    <citation type="journal article" date="2019" name="Int. J. Syst. Evol. Microbiol.">
        <title>The Global Catalogue of Microorganisms (GCM) 10K type strain sequencing project: providing services to taxonomists for standard genome sequencing and annotation.</title>
        <authorList>
            <consortium name="The Broad Institute Genomics Platform"/>
            <consortium name="The Broad Institute Genome Sequencing Center for Infectious Disease"/>
            <person name="Wu L."/>
            <person name="Ma J."/>
        </authorList>
    </citation>
    <scope>NUCLEOTIDE SEQUENCE [LARGE SCALE GENOMIC DNA]</scope>
    <source>
        <strain evidence="2">KCTC 42953</strain>
    </source>
</reference>
<gene>
    <name evidence="1" type="ORF">ACFODZ_13950</name>
</gene>
<dbReference type="EMBL" id="JBHRTS010000008">
    <property type="protein sequence ID" value="MFC3195352.1"/>
    <property type="molecule type" value="Genomic_DNA"/>
</dbReference>